<name>B7PJ33_IXOSC</name>
<reference evidence="3" key="2">
    <citation type="submission" date="2020-05" db="UniProtKB">
        <authorList>
            <consortium name="EnsemblMetazoa"/>
        </authorList>
    </citation>
    <scope>IDENTIFICATION</scope>
    <source>
        <strain evidence="3">wikel</strain>
    </source>
</reference>
<feature type="compositionally biased region" description="Basic and acidic residues" evidence="1">
    <location>
        <begin position="50"/>
        <end position="66"/>
    </location>
</feature>
<dbReference type="PaxDb" id="6945-B7PJ33"/>
<dbReference type="AlphaFoldDB" id="B7PJ33"/>
<keyword evidence="4" id="KW-1185">Reference proteome</keyword>
<proteinExistence type="evidence at protein level"/>
<accession>B7PJ33</accession>
<keyword evidence="5" id="KW-1267">Proteomics identification</keyword>
<dbReference type="EMBL" id="DS723714">
    <property type="protein sequence ID" value="EEC06605.1"/>
    <property type="molecule type" value="Genomic_DNA"/>
</dbReference>
<evidence type="ECO:0000313" key="2">
    <source>
        <dbReference type="EMBL" id="EEC06605.1"/>
    </source>
</evidence>
<feature type="compositionally biased region" description="Basic and acidic residues" evidence="1">
    <location>
        <begin position="23"/>
        <end position="33"/>
    </location>
</feature>
<dbReference type="EMBL" id="ABJB010943279">
    <property type="status" value="NOT_ANNOTATED_CDS"/>
    <property type="molecule type" value="Genomic_DNA"/>
</dbReference>
<dbReference type="InParanoid" id="B7PJ33"/>
<dbReference type="VEuPathDB" id="VectorBase:ISCP_007999"/>
<gene>
    <name evidence="2" type="ORF">IscW_ISCW003728</name>
</gene>
<protein>
    <submittedName>
        <fullName evidence="2 3">Uncharacterized protein</fullName>
    </submittedName>
</protein>
<reference evidence="2 4" key="1">
    <citation type="submission" date="2008-03" db="EMBL/GenBank/DDBJ databases">
        <title>Annotation of Ixodes scapularis.</title>
        <authorList>
            <consortium name="Ixodes scapularis Genome Project Consortium"/>
            <person name="Caler E."/>
            <person name="Hannick L.I."/>
            <person name="Bidwell S."/>
            <person name="Joardar V."/>
            <person name="Thiagarajan M."/>
            <person name="Amedeo P."/>
            <person name="Galinsky K.J."/>
            <person name="Schobel S."/>
            <person name="Inman J."/>
            <person name="Hostetler J."/>
            <person name="Miller J."/>
            <person name="Hammond M."/>
            <person name="Megy K."/>
            <person name="Lawson D."/>
            <person name="Kodira C."/>
            <person name="Sutton G."/>
            <person name="Meyer J."/>
            <person name="Hill C.A."/>
            <person name="Birren B."/>
            <person name="Nene V."/>
            <person name="Collins F."/>
            <person name="Alarcon-Chaidez F."/>
            <person name="Wikel S."/>
            <person name="Strausberg R."/>
        </authorList>
    </citation>
    <scope>NUCLEOTIDE SEQUENCE [LARGE SCALE GENOMIC DNA]</scope>
    <source>
        <strain evidence="4">Wikel</strain>
        <strain evidence="2">Wikel colony</strain>
    </source>
</reference>
<evidence type="ECO:0000313" key="4">
    <source>
        <dbReference type="Proteomes" id="UP000001555"/>
    </source>
</evidence>
<evidence type="ECO:0007829" key="5">
    <source>
        <dbReference type="PeptideAtlas" id="B7PJ33"/>
    </source>
</evidence>
<evidence type="ECO:0000256" key="1">
    <source>
        <dbReference type="SAM" id="MobiDB-lite"/>
    </source>
</evidence>
<sequence>MQECMSKYPTLYPADDDDDEDDRKDSKEGDKKAMASLESTISKTNTGAVADRENEPSRQEKQVVSQ</sequence>
<dbReference type="EnsemblMetazoa" id="ISCW003728-RA">
    <property type="protein sequence ID" value="ISCW003728-PA"/>
    <property type="gene ID" value="ISCW003728"/>
</dbReference>
<dbReference type="VEuPathDB" id="VectorBase:ISCI003728"/>
<feature type="region of interest" description="Disordered" evidence="1">
    <location>
        <begin position="1"/>
        <end position="66"/>
    </location>
</feature>
<dbReference type="OrthoDB" id="7481291at2759"/>
<dbReference type="Proteomes" id="UP000001555">
    <property type="component" value="Unassembled WGS sequence"/>
</dbReference>
<feature type="compositionally biased region" description="Polar residues" evidence="1">
    <location>
        <begin position="37"/>
        <end position="47"/>
    </location>
</feature>
<dbReference type="HOGENOM" id="CLU_2833976_0_0_1"/>
<dbReference type="VEuPathDB" id="VectorBase:ISCW003728"/>
<evidence type="ECO:0000313" key="3">
    <source>
        <dbReference type="EnsemblMetazoa" id="ISCW003728-PA"/>
    </source>
</evidence>
<organism>
    <name type="scientific">Ixodes scapularis</name>
    <name type="common">Black-legged tick</name>
    <name type="synonym">Deer tick</name>
    <dbReference type="NCBI Taxonomy" id="6945"/>
    <lineage>
        <taxon>Eukaryota</taxon>
        <taxon>Metazoa</taxon>
        <taxon>Ecdysozoa</taxon>
        <taxon>Arthropoda</taxon>
        <taxon>Chelicerata</taxon>
        <taxon>Arachnida</taxon>
        <taxon>Acari</taxon>
        <taxon>Parasitiformes</taxon>
        <taxon>Ixodida</taxon>
        <taxon>Ixodoidea</taxon>
        <taxon>Ixodidae</taxon>
        <taxon>Ixodinae</taxon>
        <taxon>Ixodes</taxon>
    </lineage>
</organism>